<evidence type="ECO:0000313" key="1">
    <source>
        <dbReference type="EMBL" id="SFV18015.1"/>
    </source>
</evidence>
<sequence>MQVNLVSQPQYESLVELLCELHAHYNEGSSVPPEMMRSHLVDN</sequence>
<dbReference type="Proteomes" id="UP000199391">
    <property type="component" value="Unassembled WGS sequence"/>
</dbReference>
<protein>
    <submittedName>
        <fullName evidence="1">Uncharacterized protein</fullName>
    </submittedName>
</protein>
<dbReference type="EMBL" id="FPBO01000086">
    <property type="protein sequence ID" value="SFV18015.1"/>
    <property type="molecule type" value="Genomic_DNA"/>
</dbReference>
<organism evidence="1 2">
    <name type="scientific">Pseudoduganella namucuonensis</name>
    <dbReference type="NCBI Taxonomy" id="1035707"/>
    <lineage>
        <taxon>Bacteria</taxon>
        <taxon>Pseudomonadati</taxon>
        <taxon>Pseudomonadota</taxon>
        <taxon>Betaproteobacteria</taxon>
        <taxon>Burkholderiales</taxon>
        <taxon>Oxalobacteraceae</taxon>
        <taxon>Telluria group</taxon>
        <taxon>Pseudoduganella</taxon>
    </lineage>
</organism>
<evidence type="ECO:0000313" key="2">
    <source>
        <dbReference type="Proteomes" id="UP000199391"/>
    </source>
</evidence>
<proteinExistence type="predicted"/>
<gene>
    <name evidence="1" type="ORF">SAMN05216552_10861</name>
</gene>
<name>A0A1I7M7T6_9BURK</name>
<keyword evidence="2" id="KW-1185">Reference proteome</keyword>
<reference evidence="2" key="1">
    <citation type="submission" date="2016-10" db="EMBL/GenBank/DDBJ databases">
        <authorList>
            <person name="Varghese N."/>
            <person name="Submissions S."/>
        </authorList>
    </citation>
    <scope>NUCLEOTIDE SEQUENCE [LARGE SCALE GENOMIC DNA]</scope>
    <source>
        <strain evidence="2">CGMCC 1.11014</strain>
    </source>
</reference>
<dbReference type="AlphaFoldDB" id="A0A1I7M7T6"/>
<accession>A0A1I7M7T6</accession>